<dbReference type="OrthoDB" id="10572001at2759"/>
<evidence type="ECO:0000256" key="9">
    <source>
        <dbReference type="SAM" id="SignalP"/>
    </source>
</evidence>
<feature type="chain" id="PRO_5002672899" evidence="9">
    <location>
        <begin position="26"/>
        <end position="524"/>
    </location>
</feature>
<keyword evidence="3" id="KW-0813">Transport</keyword>
<evidence type="ECO:0000256" key="7">
    <source>
        <dbReference type="SAM" id="MobiDB-lite"/>
    </source>
</evidence>
<proteinExistence type="inferred from homology"/>
<comment type="similarity">
    <text evidence="2">Belongs to the major facilitator superfamily. Folate-biopterin transporter (TC 2.A.71) family.</text>
</comment>
<dbReference type="Proteomes" id="UP000001568">
    <property type="component" value="Chromosome 3"/>
</dbReference>
<feature type="signal peptide" evidence="9">
    <location>
        <begin position="1"/>
        <end position="25"/>
    </location>
</feature>
<keyword evidence="9" id="KW-0732">Signal</keyword>
<dbReference type="KEGG" id="olu:OSTLU_30597"/>
<dbReference type="Gramene" id="ABO95240">
    <property type="protein sequence ID" value="ABO95240"/>
    <property type="gene ID" value="OSTLU_30597"/>
</dbReference>
<feature type="transmembrane region" description="Helical" evidence="8">
    <location>
        <begin position="278"/>
        <end position="300"/>
    </location>
</feature>
<comment type="subcellular location">
    <subcellularLocation>
        <location evidence="1">Membrane</location>
        <topology evidence="1">Multi-pass membrane protein</topology>
    </subcellularLocation>
</comment>
<evidence type="ECO:0000256" key="3">
    <source>
        <dbReference type="ARBA" id="ARBA00022448"/>
    </source>
</evidence>
<feature type="transmembrane region" description="Helical" evidence="8">
    <location>
        <begin position="331"/>
        <end position="353"/>
    </location>
</feature>
<dbReference type="RefSeq" id="XP_001416947.1">
    <property type="nucleotide sequence ID" value="XM_001416910.1"/>
</dbReference>
<keyword evidence="4 8" id="KW-0812">Transmembrane</keyword>
<keyword evidence="5 8" id="KW-1133">Transmembrane helix</keyword>
<feature type="transmembrane region" description="Helical" evidence="8">
    <location>
        <begin position="82"/>
        <end position="102"/>
    </location>
</feature>
<feature type="transmembrane region" description="Helical" evidence="8">
    <location>
        <begin position="360"/>
        <end position="379"/>
    </location>
</feature>
<dbReference type="AlphaFoldDB" id="A4RUF0"/>
<feature type="transmembrane region" description="Helical" evidence="8">
    <location>
        <begin position="179"/>
        <end position="198"/>
    </location>
</feature>
<evidence type="ECO:0000256" key="6">
    <source>
        <dbReference type="ARBA" id="ARBA00023136"/>
    </source>
</evidence>
<dbReference type="OMA" id="FYAICET"/>
<evidence type="ECO:0000313" key="11">
    <source>
        <dbReference type="Proteomes" id="UP000001568"/>
    </source>
</evidence>
<dbReference type="InterPro" id="IPR039309">
    <property type="entry name" value="BT1"/>
</dbReference>
<name>A4RUF0_OSTLU</name>
<dbReference type="PANTHER" id="PTHR31585:SF0">
    <property type="entry name" value="FOLATE-BIOPTERIN TRANSPORTER 1, CHLOROPLASTIC"/>
    <property type="match status" value="1"/>
</dbReference>
<evidence type="ECO:0000256" key="4">
    <source>
        <dbReference type="ARBA" id="ARBA00022692"/>
    </source>
</evidence>
<protein>
    <submittedName>
        <fullName evidence="10">Uncharacterized protein</fullName>
    </submittedName>
</protein>
<gene>
    <name evidence="10" type="ORF">OSTLU_30597</name>
</gene>
<evidence type="ECO:0000256" key="8">
    <source>
        <dbReference type="SAM" id="Phobius"/>
    </source>
</evidence>
<dbReference type="HOGENOM" id="CLU_527176_0_0_1"/>
<dbReference type="PANTHER" id="PTHR31585">
    <property type="entry name" value="FOLATE-BIOPTERIN TRANSPORTER 1, CHLOROPLASTIC"/>
    <property type="match status" value="1"/>
</dbReference>
<dbReference type="SUPFAM" id="SSF103473">
    <property type="entry name" value="MFS general substrate transporter"/>
    <property type="match status" value="1"/>
</dbReference>
<evidence type="ECO:0000313" key="10">
    <source>
        <dbReference type="EMBL" id="ABO95240.1"/>
    </source>
</evidence>
<evidence type="ECO:0000256" key="1">
    <source>
        <dbReference type="ARBA" id="ARBA00004141"/>
    </source>
</evidence>
<keyword evidence="11" id="KW-1185">Reference proteome</keyword>
<feature type="transmembrane region" description="Helical" evidence="8">
    <location>
        <begin position="52"/>
        <end position="70"/>
    </location>
</feature>
<reference evidence="10 11" key="1">
    <citation type="journal article" date="2007" name="Proc. Natl. Acad. Sci. U.S.A.">
        <title>The tiny eukaryote Ostreococcus provides genomic insights into the paradox of plankton speciation.</title>
        <authorList>
            <person name="Palenik B."/>
            <person name="Grimwood J."/>
            <person name="Aerts A."/>
            <person name="Rouze P."/>
            <person name="Salamov A."/>
            <person name="Putnam N."/>
            <person name="Dupont C."/>
            <person name="Jorgensen R."/>
            <person name="Derelle E."/>
            <person name="Rombauts S."/>
            <person name="Zhou K."/>
            <person name="Otillar R."/>
            <person name="Merchant S.S."/>
            <person name="Podell S."/>
            <person name="Gaasterland T."/>
            <person name="Napoli C."/>
            <person name="Gendler K."/>
            <person name="Manuell A."/>
            <person name="Tai V."/>
            <person name="Vallon O."/>
            <person name="Piganeau G."/>
            <person name="Jancek S."/>
            <person name="Heijde M."/>
            <person name="Jabbari K."/>
            <person name="Bowler C."/>
            <person name="Lohr M."/>
            <person name="Robbens S."/>
            <person name="Werner G."/>
            <person name="Dubchak I."/>
            <person name="Pazour G.J."/>
            <person name="Ren Q."/>
            <person name="Paulsen I."/>
            <person name="Delwiche C."/>
            <person name="Schmutz J."/>
            <person name="Rokhsar D."/>
            <person name="Van de Peer Y."/>
            <person name="Moreau H."/>
            <person name="Grigoriev I.V."/>
        </authorList>
    </citation>
    <scope>NUCLEOTIDE SEQUENCE [LARGE SCALE GENOMIC DNA]</scope>
    <source>
        <strain evidence="10 11">CCE9901</strain>
    </source>
</reference>
<keyword evidence="6 8" id="KW-0472">Membrane</keyword>
<dbReference type="InterPro" id="IPR036259">
    <property type="entry name" value="MFS_trans_sf"/>
</dbReference>
<organism evidence="10 11">
    <name type="scientific">Ostreococcus lucimarinus (strain CCE9901)</name>
    <dbReference type="NCBI Taxonomy" id="436017"/>
    <lineage>
        <taxon>Eukaryota</taxon>
        <taxon>Viridiplantae</taxon>
        <taxon>Chlorophyta</taxon>
        <taxon>Mamiellophyceae</taxon>
        <taxon>Mamiellales</taxon>
        <taxon>Bathycoccaceae</taxon>
        <taxon>Ostreococcus</taxon>
    </lineage>
</organism>
<dbReference type="GO" id="GO:0016020">
    <property type="term" value="C:membrane"/>
    <property type="evidence" value="ECO:0007669"/>
    <property type="project" value="UniProtKB-SubCell"/>
</dbReference>
<evidence type="ECO:0000256" key="5">
    <source>
        <dbReference type="ARBA" id="ARBA00022989"/>
    </source>
</evidence>
<evidence type="ECO:0000256" key="2">
    <source>
        <dbReference type="ARBA" id="ARBA00007015"/>
    </source>
</evidence>
<dbReference type="GeneID" id="5001067"/>
<feature type="region of interest" description="Disordered" evidence="7">
    <location>
        <begin position="494"/>
        <end position="524"/>
    </location>
</feature>
<dbReference type="Gene3D" id="1.20.1250.20">
    <property type="entry name" value="MFS general substrate transporter like domains"/>
    <property type="match status" value="1"/>
</dbReference>
<sequence>MTRPTRAELARHAPALACYFFLTLAVESSTTPLALVRNRALAWDETPEGANRFYAFVFAVATLKPLYASVSDRSRARGGTRAAHVALGCAVALAGALGSSAARTTAQTYGFGTLASAGAAHAYASLDGYVVERFGGEAGRSRDEVVMAQACAMAARTAGSVVGDLASAGGLAAASARTAAAASGIWMLVAIAVALVSVDESDISRDVDSGREDEREMESRSCASWTARAKEAYAPLAEVDFLRCAALVFLYRIAPTALDTFASYTYAVFSDRMKDYEFGLVAFFTSLGALAAPAAFGWAFGDASASGSSVGENDAGTLTKIRALLVSSPTWMMFVFGAVVDAALGLCRLFIVWRPPATGAVAALSIVNALAIFGLRVGYMPIVTLGAIMAPQNLEAVGFAALIFASDVGALVSAYVSAGVVRALHIGAPTRTDTTGAVIPTDRSWSPLTAFLVLVAACKIIIPCVSAPPLLSSASRRSRAADFSLLPADADRSHATVDDAARDSNASTRPSSPPFDLASPSAEL</sequence>
<feature type="transmembrane region" description="Helical" evidence="8">
    <location>
        <begin position="399"/>
        <end position="424"/>
    </location>
</feature>
<accession>A4RUF0</accession>
<dbReference type="EMBL" id="CP000583">
    <property type="protein sequence ID" value="ABO95240.1"/>
    <property type="molecule type" value="Genomic_DNA"/>
</dbReference>